<dbReference type="AlphaFoldDB" id="R6JWG3"/>
<organism evidence="1 2">
    <name type="scientific">[Clostridium] clostridioforme CAG:132</name>
    <dbReference type="NCBI Taxonomy" id="1263065"/>
    <lineage>
        <taxon>Bacteria</taxon>
        <taxon>Bacillati</taxon>
        <taxon>Bacillota</taxon>
        <taxon>Clostridia</taxon>
        <taxon>Lachnospirales</taxon>
        <taxon>Lachnospiraceae</taxon>
        <taxon>Enterocloster</taxon>
    </lineage>
</organism>
<evidence type="ECO:0000313" key="2">
    <source>
        <dbReference type="Proteomes" id="UP000018009"/>
    </source>
</evidence>
<evidence type="ECO:0000313" key="1">
    <source>
        <dbReference type="EMBL" id="CDB63164.1"/>
    </source>
</evidence>
<comment type="caution">
    <text evidence="1">The sequence shown here is derived from an EMBL/GenBank/DDBJ whole genome shotgun (WGS) entry which is preliminary data.</text>
</comment>
<accession>R6JWG3</accession>
<gene>
    <name evidence="1" type="ORF">BN486_03106</name>
</gene>
<protein>
    <submittedName>
        <fullName evidence="1">Uncharacterized protein</fullName>
    </submittedName>
</protein>
<sequence>MMSSFCSRSGLMGTRMHPRALVYSNTTWGVALPAGWVQENIK</sequence>
<dbReference type="Proteomes" id="UP000018009">
    <property type="component" value="Unassembled WGS sequence"/>
</dbReference>
<dbReference type="EMBL" id="CBDY010000238">
    <property type="protein sequence ID" value="CDB63164.1"/>
    <property type="molecule type" value="Genomic_DNA"/>
</dbReference>
<reference evidence="1" key="1">
    <citation type="submission" date="2012-11" db="EMBL/GenBank/DDBJ databases">
        <title>Dependencies among metagenomic species, viruses, plasmids and units of genetic variation.</title>
        <authorList>
            <person name="Nielsen H.B."/>
            <person name="Almeida M."/>
            <person name="Juncker A.S."/>
            <person name="Rasmussen S."/>
            <person name="Li J."/>
            <person name="Sunagawa S."/>
            <person name="Plichta D."/>
            <person name="Gautier L."/>
            <person name="Le Chatelier E."/>
            <person name="Peletier E."/>
            <person name="Bonde I."/>
            <person name="Nielsen T."/>
            <person name="Manichanh C."/>
            <person name="Arumugam M."/>
            <person name="Batto J."/>
            <person name="Santos M.B.Q.D."/>
            <person name="Blom N."/>
            <person name="Borruel N."/>
            <person name="Burgdorf K.S."/>
            <person name="Boumezbeur F."/>
            <person name="Casellas F."/>
            <person name="Dore J."/>
            <person name="Guarner F."/>
            <person name="Hansen T."/>
            <person name="Hildebrand F."/>
            <person name="Kaas R.S."/>
            <person name="Kennedy S."/>
            <person name="Kristiansen K."/>
            <person name="Kultima J.R."/>
            <person name="Leonard P."/>
            <person name="Levenez F."/>
            <person name="Lund O."/>
            <person name="Moumen B."/>
            <person name="Le Paslier D."/>
            <person name="Pons N."/>
            <person name="Pedersen O."/>
            <person name="Prifti E."/>
            <person name="Qin J."/>
            <person name="Raes J."/>
            <person name="Tap J."/>
            <person name="Tims S."/>
            <person name="Ussery D.W."/>
            <person name="Yamada T."/>
            <person name="MetaHit consortium"/>
            <person name="Renault P."/>
            <person name="Sicheritz-Ponten T."/>
            <person name="Bork P."/>
            <person name="Wang J."/>
            <person name="Brunak S."/>
            <person name="Ehrlich S.D."/>
        </authorList>
    </citation>
    <scope>NUCLEOTIDE SEQUENCE [LARGE SCALE GENOMIC DNA]</scope>
</reference>
<name>R6JWG3_9FIRM</name>
<proteinExistence type="predicted"/>